<accession>A0A1I1J4J6</accession>
<dbReference type="Pfam" id="PF04079">
    <property type="entry name" value="SMC_ScpB"/>
    <property type="match status" value="1"/>
</dbReference>
<organism evidence="7 8">
    <name type="scientific">Marinospirillum celere</name>
    <dbReference type="NCBI Taxonomy" id="1122252"/>
    <lineage>
        <taxon>Bacteria</taxon>
        <taxon>Pseudomonadati</taxon>
        <taxon>Pseudomonadota</taxon>
        <taxon>Gammaproteobacteria</taxon>
        <taxon>Oceanospirillales</taxon>
        <taxon>Oceanospirillaceae</taxon>
        <taxon>Marinospirillum</taxon>
    </lineage>
</organism>
<dbReference type="GO" id="GO:0051301">
    <property type="term" value="P:cell division"/>
    <property type="evidence" value="ECO:0007669"/>
    <property type="project" value="UniProtKB-KW"/>
</dbReference>
<reference evidence="7 8" key="1">
    <citation type="submission" date="2016-10" db="EMBL/GenBank/DDBJ databases">
        <authorList>
            <person name="de Groot N.N."/>
        </authorList>
    </citation>
    <scope>NUCLEOTIDE SEQUENCE [LARGE SCALE GENOMIC DNA]</scope>
    <source>
        <strain evidence="7 8">DSM 18438</strain>
    </source>
</reference>
<dbReference type="Gene3D" id="1.10.10.10">
    <property type="entry name" value="Winged helix-like DNA-binding domain superfamily/Winged helix DNA-binding domain"/>
    <property type="match status" value="2"/>
</dbReference>
<sequence>MSPLSEEQLPRILQALLLAAREPLSQDRLLALFAEAERPSREDLRTALQQLQEEAAASSQELVELASGWRYQIRADYAPWVSRLWEEKPPRYSRALLETLALVAYRQPVTRGEIEEVRGVSVSSQIIRTLEDREWIRVVGHREVPGRPALYATTRQFLDYFNLKSLNDLPPLDEIRELAASNEQEWQDELDKAPVSPLLDLSEDDNEQDADQELTTADLLSAELPEVSKLTFADLAERFSDSKEEPEKPDGSESTS</sequence>
<dbReference type="RefSeq" id="WP_091964342.1">
    <property type="nucleotide sequence ID" value="NZ_FOLH01000005.1"/>
</dbReference>
<dbReference type="SUPFAM" id="SSF46785">
    <property type="entry name" value="Winged helix' DNA-binding domain"/>
    <property type="match status" value="2"/>
</dbReference>
<feature type="region of interest" description="Disordered" evidence="6">
    <location>
        <begin position="236"/>
        <end position="256"/>
    </location>
</feature>
<feature type="coiled-coil region" evidence="5">
    <location>
        <begin position="41"/>
        <end position="68"/>
    </location>
</feature>
<evidence type="ECO:0000256" key="1">
    <source>
        <dbReference type="ARBA" id="ARBA00022490"/>
    </source>
</evidence>
<protein>
    <submittedName>
        <fullName evidence="7">Segregation and condensation protein B</fullName>
    </submittedName>
</protein>
<evidence type="ECO:0000256" key="4">
    <source>
        <dbReference type="ARBA" id="ARBA00023306"/>
    </source>
</evidence>
<dbReference type="InterPro" id="IPR036388">
    <property type="entry name" value="WH-like_DNA-bd_sf"/>
</dbReference>
<evidence type="ECO:0000256" key="5">
    <source>
        <dbReference type="SAM" id="Coils"/>
    </source>
</evidence>
<dbReference type="InterPro" id="IPR005234">
    <property type="entry name" value="ScpB_csome_segregation"/>
</dbReference>
<keyword evidence="5" id="KW-0175">Coiled coil</keyword>
<dbReference type="PANTHER" id="PTHR34298">
    <property type="entry name" value="SEGREGATION AND CONDENSATION PROTEIN B"/>
    <property type="match status" value="1"/>
</dbReference>
<name>A0A1I1J4J6_9GAMM</name>
<dbReference type="STRING" id="1122252.SAMN05660443_2538"/>
<dbReference type="PIRSF" id="PIRSF019345">
    <property type="entry name" value="ScpB"/>
    <property type="match status" value="1"/>
</dbReference>
<dbReference type="PANTHER" id="PTHR34298:SF2">
    <property type="entry name" value="SEGREGATION AND CONDENSATION PROTEIN B"/>
    <property type="match status" value="1"/>
</dbReference>
<dbReference type="EMBL" id="FOLH01000005">
    <property type="protein sequence ID" value="SFC40380.1"/>
    <property type="molecule type" value="Genomic_DNA"/>
</dbReference>
<dbReference type="Proteomes" id="UP000199058">
    <property type="component" value="Unassembled WGS sequence"/>
</dbReference>
<evidence type="ECO:0000256" key="2">
    <source>
        <dbReference type="ARBA" id="ARBA00022618"/>
    </source>
</evidence>
<evidence type="ECO:0000313" key="7">
    <source>
        <dbReference type="EMBL" id="SFC40380.1"/>
    </source>
</evidence>
<dbReference type="NCBIfam" id="TIGR00281">
    <property type="entry name" value="SMC-Scp complex subunit ScpB"/>
    <property type="match status" value="1"/>
</dbReference>
<keyword evidence="4" id="KW-0131">Cell cycle</keyword>
<keyword evidence="2" id="KW-0132">Cell division</keyword>
<proteinExistence type="predicted"/>
<gene>
    <name evidence="7" type="ORF">SAMN05660443_2538</name>
</gene>
<dbReference type="GO" id="GO:0051304">
    <property type="term" value="P:chromosome separation"/>
    <property type="evidence" value="ECO:0007669"/>
    <property type="project" value="InterPro"/>
</dbReference>
<dbReference type="OrthoDB" id="9806226at2"/>
<keyword evidence="8" id="KW-1185">Reference proteome</keyword>
<dbReference type="AlphaFoldDB" id="A0A1I1J4J6"/>
<evidence type="ECO:0000256" key="6">
    <source>
        <dbReference type="SAM" id="MobiDB-lite"/>
    </source>
</evidence>
<dbReference type="InterPro" id="IPR036390">
    <property type="entry name" value="WH_DNA-bd_sf"/>
</dbReference>
<keyword evidence="1" id="KW-0963">Cytoplasm</keyword>
<evidence type="ECO:0000256" key="3">
    <source>
        <dbReference type="ARBA" id="ARBA00022829"/>
    </source>
</evidence>
<evidence type="ECO:0000313" key="8">
    <source>
        <dbReference type="Proteomes" id="UP000199058"/>
    </source>
</evidence>
<keyword evidence="3" id="KW-0159">Chromosome partition</keyword>